<dbReference type="Proteomes" id="UP001491310">
    <property type="component" value="Unassembled WGS sequence"/>
</dbReference>
<feature type="domain" description="Roadblock/LAMTOR2" evidence="2">
    <location>
        <begin position="10"/>
        <end position="108"/>
    </location>
</feature>
<accession>A0ABR2YZG1</accession>
<dbReference type="SMART" id="SM00960">
    <property type="entry name" value="Robl_LC7"/>
    <property type="match status" value="1"/>
</dbReference>
<evidence type="ECO:0000256" key="1">
    <source>
        <dbReference type="ARBA" id="ARBA00007191"/>
    </source>
</evidence>
<dbReference type="Gene3D" id="3.30.450.30">
    <property type="entry name" value="Dynein light chain 2a, cytoplasmic"/>
    <property type="match status" value="1"/>
</dbReference>
<name>A0ABR2YZG1_9CHLO</name>
<dbReference type="SUPFAM" id="SSF103196">
    <property type="entry name" value="Roadblock/LC7 domain"/>
    <property type="match status" value="1"/>
</dbReference>
<comment type="similarity">
    <text evidence="1">Belongs to the GAMAD family.</text>
</comment>
<proteinExistence type="inferred from homology"/>
<dbReference type="PANTHER" id="PTHR10779">
    <property type="entry name" value="DYNEIN LIGHT CHAIN ROADBLOCK"/>
    <property type="match status" value="1"/>
</dbReference>
<keyword evidence="4" id="KW-1185">Reference proteome</keyword>
<reference evidence="3 4" key="1">
    <citation type="journal article" date="2024" name="Nat. Commun.">
        <title>Phylogenomics reveals the evolutionary origins of lichenization in chlorophyte algae.</title>
        <authorList>
            <person name="Puginier C."/>
            <person name="Libourel C."/>
            <person name="Otte J."/>
            <person name="Skaloud P."/>
            <person name="Haon M."/>
            <person name="Grisel S."/>
            <person name="Petersen M."/>
            <person name="Berrin J.G."/>
            <person name="Delaux P.M."/>
            <person name="Dal Grande F."/>
            <person name="Keller J."/>
        </authorList>
    </citation>
    <scope>NUCLEOTIDE SEQUENCE [LARGE SCALE GENOMIC DNA]</scope>
    <source>
        <strain evidence="3 4">SAG 216-7</strain>
    </source>
</reference>
<sequence length="124" mass="13746">MVVMDDISFVEEAMKRLHSHKGVRATVVMNADGIPIRTNLDREEANQFAALASQLTGRARRAMKNLAAASVSEADDELQVIRVRSKKHEVVIMPDFDKGRDFCLIVVQDPSAHQPLFSERAAGT</sequence>
<protein>
    <recommendedName>
        <fullName evidence="2">Roadblock/LAMTOR2 domain-containing protein</fullName>
    </recommendedName>
</protein>
<organism evidence="3 4">
    <name type="scientific">Coccomyxa subellipsoidea</name>
    <dbReference type="NCBI Taxonomy" id="248742"/>
    <lineage>
        <taxon>Eukaryota</taxon>
        <taxon>Viridiplantae</taxon>
        <taxon>Chlorophyta</taxon>
        <taxon>core chlorophytes</taxon>
        <taxon>Trebouxiophyceae</taxon>
        <taxon>Trebouxiophyceae incertae sedis</taxon>
        <taxon>Coccomyxaceae</taxon>
        <taxon>Coccomyxa</taxon>
    </lineage>
</organism>
<evidence type="ECO:0000313" key="3">
    <source>
        <dbReference type="EMBL" id="KAK9917039.1"/>
    </source>
</evidence>
<comment type="caution">
    <text evidence="3">The sequence shown here is derived from an EMBL/GenBank/DDBJ whole genome shotgun (WGS) entry which is preliminary data.</text>
</comment>
<evidence type="ECO:0000313" key="4">
    <source>
        <dbReference type="Proteomes" id="UP001491310"/>
    </source>
</evidence>
<gene>
    <name evidence="3" type="ORF">WJX75_000263</name>
</gene>
<dbReference type="InterPro" id="IPR004942">
    <property type="entry name" value="Roadblock/LAMTOR2_dom"/>
</dbReference>
<dbReference type="Pfam" id="PF03259">
    <property type="entry name" value="Robl_LC7"/>
    <property type="match status" value="1"/>
</dbReference>
<evidence type="ECO:0000259" key="2">
    <source>
        <dbReference type="SMART" id="SM00960"/>
    </source>
</evidence>
<dbReference type="EMBL" id="JALJOT010000002">
    <property type="protein sequence ID" value="KAK9917039.1"/>
    <property type="molecule type" value="Genomic_DNA"/>
</dbReference>